<dbReference type="OrthoDB" id="176168at2"/>
<comment type="caution">
    <text evidence="1">The sequence shown here is derived from an EMBL/GenBank/DDBJ whole genome shotgun (WGS) entry which is preliminary data.</text>
</comment>
<dbReference type="RefSeq" id="WP_104430826.1">
    <property type="nucleotide sequence ID" value="NZ_PTJD01000001.1"/>
</dbReference>
<evidence type="ECO:0000313" key="1">
    <source>
        <dbReference type="EMBL" id="PPK98390.1"/>
    </source>
</evidence>
<reference evidence="1 2" key="1">
    <citation type="submission" date="2018-02" db="EMBL/GenBank/DDBJ databases">
        <title>Genomic Encyclopedia of Archaeal and Bacterial Type Strains, Phase II (KMG-II): from individual species to whole genera.</title>
        <authorList>
            <person name="Goeker M."/>
        </authorList>
    </citation>
    <scope>NUCLEOTIDE SEQUENCE [LARGE SCALE GENOMIC DNA]</scope>
    <source>
        <strain evidence="1 2">DSM 22857</strain>
    </source>
</reference>
<organism evidence="1 2">
    <name type="scientific">Kineococcus xinjiangensis</name>
    <dbReference type="NCBI Taxonomy" id="512762"/>
    <lineage>
        <taxon>Bacteria</taxon>
        <taxon>Bacillati</taxon>
        <taxon>Actinomycetota</taxon>
        <taxon>Actinomycetes</taxon>
        <taxon>Kineosporiales</taxon>
        <taxon>Kineosporiaceae</taxon>
        <taxon>Kineococcus</taxon>
    </lineage>
</organism>
<evidence type="ECO:0000313" key="2">
    <source>
        <dbReference type="Proteomes" id="UP000239485"/>
    </source>
</evidence>
<proteinExistence type="predicted"/>
<dbReference type="EMBL" id="PTJD01000001">
    <property type="protein sequence ID" value="PPK98390.1"/>
    <property type="molecule type" value="Genomic_DNA"/>
</dbReference>
<gene>
    <name evidence="1" type="ORF">CLV92_10185</name>
</gene>
<name>A0A2S6IVX7_9ACTN</name>
<accession>A0A2S6IVX7</accession>
<keyword evidence="2" id="KW-1185">Reference proteome</keyword>
<sequence length="374" mass="40119">MSDPLSLGNSLQRLVAEGPEEAFDVRLVTDLPHPEALRRWRAVRELAAVRSEEDESGDFDDLLPLVGGDALLPDGFAFRITDYHDLAGGMALLVELMAEAGLRGRLDLVELPAPHLVGATWTPLLSTRLNVRARHEVEGVAVLRTVADAESLAAVARDLAGRALRSCTGRVQVGAGLPWTCAPADAADVVEDALGHGRGFRLVTDEEGVRRVLEVPPDGRVVSTVADSEWRRHLAGAREDLLRNAAHLEYGRIRAVVGWTATPVEDTEQTSWPGRLAAAAPFRALAETVGVADVFAVQVVREELAARVDAAAWRHVAAAGGMVLVEHRDPAVWFEGPQPDPAVLEAARHDWRTVVADQGTVDTLAAGLPRTGGE</sequence>
<dbReference type="Proteomes" id="UP000239485">
    <property type="component" value="Unassembled WGS sequence"/>
</dbReference>
<protein>
    <submittedName>
        <fullName evidence="1">Uncharacterized protein</fullName>
    </submittedName>
</protein>
<dbReference type="AlphaFoldDB" id="A0A2S6IVX7"/>